<dbReference type="GO" id="GO:0090364">
    <property type="term" value="P:regulation of proteasome assembly"/>
    <property type="evidence" value="ECO:0007669"/>
    <property type="project" value="InterPro"/>
</dbReference>
<dbReference type="SMART" id="SM00577">
    <property type="entry name" value="CPDc"/>
    <property type="match status" value="1"/>
</dbReference>
<dbReference type="FunFam" id="3.40.50.1000:FF:000050">
    <property type="entry name" value="Ubiquitin-like domain-containing CTD phosphatase 1"/>
    <property type="match status" value="1"/>
</dbReference>
<dbReference type="InterPro" id="IPR023214">
    <property type="entry name" value="HAD_sf"/>
</dbReference>
<dbReference type="Gene3D" id="3.10.20.90">
    <property type="entry name" value="Phosphatidylinositol 3-kinase Catalytic Subunit, Chain A, domain 1"/>
    <property type="match status" value="1"/>
</dbReference>
<dbReference type="PANTHER" id="PTHR48493">
    <property type="entry name" value="UBIQUITIN-LIKE DOMAIN-CONTAINING CTD PHOSPHATASE 1"/>
    <property type="match status" value="1"/>
</dbReference>
<reference evidence="15" key="1">
    <citation type="journal article" date="2023" name="Insect Mol. Biol.">
        <title>Genome sequencing provides insights into the evolution of gene families encoding plant cell wall-degrading enzymes in longhorned beetles.</title>
        <authorList>
            <person name="Shin N.R."/>
            <person name="Okamura Y."/>
            <person name="Kirsch R."/>
            <person name="Pauchet Y."/>
        </authorList>
    </citation>
    <scope>NUCLEOTIDE SEQUENCE</scope>
    <source>
        <strain evidence="15">AMC_N1</strain>
    </source>
</reference>
<comment type="catalytic activity">
    <reaction evidence="12">
        <text>O-phospho-L-threonyl-[protein] + H2O = L-threonyl-[protein] + phosphate</text>
        <dbReference type="Rhea" id="RHEA:47004"/>
        <dbReference type="Rhea" id="RHEA-COMP:11060"/>
        <dbReference type="Rhea" id="RHEA-COMP:11605"/>
        <dbReference type="ChEBI" id="CHEBI:15377"/>
        <dbReference type="ChEBI" id="CHEBI:30013"/>
        <dbReference type="ChEBI" id="CHEBI:43474"/>
        <dbReference type="ChEBI" id="CHEBI:61977"/>
        <dbReference type="EC" id="3.1.3.16"/>
    </reaction>
</comment>
<evidence type="ECO:0000256" key="1">
    <source>
        <dbReference type="ARBA" id="ARBA00001946"/>
    </source>
</evidence>
<keyword evidence="7" id="KW-0460">Magnesium</keyword>
<evidence type="ECO:0000256" key="10">
    <source>
        <dbReference type="ARBA" id="ARBA00032039"/>
    </source>
</evidence>
<evidence type="ECO:0000259" key="14">
    <source>
        <dbReference type="PROSITE" id="PS50969"/>
    </source>
</evidence>
<dbReference type="GO" id="GO:0004722">
    <property type="term" value="F:protein serine/threonine phosphatase activity"/>
    <property type="evidence" value="ECO:0007669"/>
    <property type="project" value="UniProtKB-EC"/>
</dbReference>
<dbReference type="Proteomes" id="UP001162162">
    <property type="component" value="Unassembled WGS sequence"/>
</dbReference>
<evidence type="ECO:0000256" key="7">
    <source>
        <dbReference type="ARBA" id="ARBA00022842"/>
    </source>
</evidence>
<dbReference type="SUPFAM" id="SSF54236">
    <property type="entry name" value="Ubiquitin-like"/>
    <property type="match status" value="1"/>
</dbReference>
<name>A0AAV8YPX7_9CUCU</name>
<evidence type="ECO:0000256" key="8">
    <source>
        <dbReference type="ARBA" id="ARBA00022912"/>
    </source>
</evidence>
<evidence type="ECO:0000256" key="2">
    <source>
        <dbReference type="ARBA" id="ARBA00004123"/>
    </source>
</evidence>
<comment type="caution">
    <text evidence="15">The sequence shown here is derived from an EMBL/GenBank/DDBJ whole genome shotgun (WGS) entry which is preliminary data.</text>
</comment>
<feature type="domain" description="FCP1 homology" evidence="14">
    <location>
        <begin position="129"/>
        <end position="289"/>
    </location>
</feature>
<dbReference type="InterPro" id="IPR011943">
    <property type="entry name" value="HAD-SF_hydro_IIID"/>
</dbReference>
<feature type="domain" description="Ubiquitin-like" evidence="13">
    <location>
        <begin position="5"/>
        <end position="71"/>
    </location>
</feature>
<organism evidence="15 16">
    <name type="scientific">Aromia moschata</name>
    <dbReference type="NCBI Taxonomy" id="1265417"/>
    <lineage>
        <taxon>Eukaryota</taxon>
        <taxon>Metazoa</taxon>
        <taxon>Ecdysozoa</taxon>
        <taxon>Arthropoda</taxon>
        <taxon>Hexapoda</taxon>
        <taxon>Insecta</taxon>
        <taxon>Pterygota</taxon>
        <taxon>Neoptera</taxon>
        <taxon>Endopterygota</taxon>
        <taxon>Coleoptera</taxon>
        <taxon>Polyphaga</taxon>
        <taxon>Cucujiformia</taxon>
        <taxon>Chrysomeloidea</taxon>
        <taxon>Cerambycidae</taxon>
        <taxon>Cerambycinae</taxon>
        <taxon>Callichromatini</taxon>
        <taxon>Aromia</taxon>
    </lineage>
</organism>
<evidence type="ECO:0000256" key="11">
    <source>
        <dbReference type="ARBA" id="ARBA00047761"/>
    </source>
</evidence>
<evidence type="ECO:0000259" key="13">
    <source>
        <dbReference type="PROSITE" id="PS50053"/>
    </source>
</evidence>
<comment type="subcellular location">
    <subcellularLocation>
        <location evidence="2">Nucleus</location>
    </subcellularLocation>
</comment>
<dbReference type="SMART" id="SM00213">
    <property type="entry name" value="UBQ"/>
    <property type="match status" value="1"/>
</dbReference>
<dbReference type="InterPro" id="IPR000626">
    <property type="entry name" value="Ubiquitin-like_dom"/>
</dbReference>
<dbReference type="CDD" id="cd01813">
    <property type="entry name" value="Ubl_UBLCP1"/>
    <property type="match status" value="1"/>
</dbReference>
<evidence type="ECO:0000256" key="12">
    <source>
        <dbReference type="ARBA" id="ARBA00048336"/>
    </source>
</evidence>
<protein>
    <recommendedName>
        <fullName evidence="4">Ubiquitin-like domain-containing CTD phosphatase 1</fullName>
        <ecNumber evidence="3">3.1.3.16</ecNumber>
    </recommendedName>
    <alternativeName>
        <fullName evidence="10">Nuclear proteasome inhibitor UBLCP1</fullName>
    </alternativeName>
</protein>
<keyword evidence="5" id="KW-0479">Metal-binding</keyword>
<dbReference type="SUPFAM" id="SSF56784">
    <property type="entry name" value="HAD-like"/>
    <property type="match status" value="1"/>
</dbReference>
<evidence type="ECO:0000256" key="9">
    <source>
        <dbReference type="ARBA" id="ARBA00023242"/>
    </source>
</evidence>
<accession>A0AAV8YPX7</accession>
<keyword evidence="8" id="KW-0904">Protein phosphatase</keyword>
<dbReference type="GO" id="GO:0046872">
    <property type="term" value="F:metal ion binding"/>
    <property type="evidence" value="ECO:0007669"/>
    <property type="project" value="UniProtKB-KW"/>
</dbReference>
<dbReference type="Pfam" id="PF00240">
    <property type="entry name" value="ubiquitin"/>
    <property type="match status" value="1"/>
</dbReference>
<keyword evidence="6" id="KW-0378">Hydrolase</keyword>
<dbReference type="AlphaFoldDB" id="A0AAV8YPX7"/>
<proteinExistence type="predicted"/>
<dbReference type="Pfam" id="PF03031">
    <property type="entry name" value="NIF"/>
    <property type="match status" value="1"/>
</dbReference>
<dbReference type="PANTHER" id="PTHR48493:SF1">
    <property type="entry name" value="UBIQUITIN-LIKE DOMAIN-CONTAINING CTD PHOSPHATASE 1"/>
    <property type="match status" value="1"/>
</dbReference>
<dbReference type="InterPro" id="IPR004274">
    <property type="entry name" value="FCP1_dom"/>
</dbReference>
<comment type="cofactor">
    <cofactor evidence="1">
        <name>Mg(2+)</name>
        <dbReference type="ChEBI" id="CHEBI:18420"/>
    </cofactor>
</comment>
<evidence type="ECO:0000256" key="3">
    <source>
        <dbReference type="ARBA" id="ARBA00013081"/>
    </source>
</evidence>
<dbReference type="EMBL" id="JAPWTK010000064">
    <property type="protein sequence ID" value="KAJ8952778.1"/>
    <property type="molecule type" value="Genomic_DNA"/>
</dbReference>
<comment type="catalytic activity">
    <reaction evidence="11">
        <text>O-phospho-L-seryl-[protein] + H2O = L-seryl-[protein] + phosphate</text>
        <dbReference type="Rhea" id="RHEA:20629"/>
        <dbReference type="Rhea" id="RHEA-COMP:9863"/>
        <dbReference type="Rhea" id="RHEA-COMP:11604"/>
        <dbReference type="ChEBI" id="CHEBI:15377"/>
        <dbReference type="ChEBI" id="CHEBI:29999"/>
        <dbReference type="ChEBI" id="CHEBI:43474"/>
        <dbReference type="ChEBI" id="CHEBI:83421"/>
        <dbReference type="EC" id="3.1.3.16"/>
    </reaction>
</comment>
<gene>
    <name evidence="15" type="ORF">NQ318_008095</name>
</gene>
<keyword evidence="9" id="KW-0539">Nucleus</keyword>
<dbReference type="InterPro" id="IPR029071">
    <property type="entry name" value="Ubiquitin-like_domsf"/>
</dbReference>
<dbReference type="GO" id="GO:0005634">
    <property type="term" value="C:nucleus"/>
    <property type="evidence" value="ECO:0007669"/>
    <property type="project" value="UniProtKB-SubCell"/>
</dbReference>
<sequence>MEDIIKIVLKWGGKEFEMELKENDNVLDLKKEIEKLTSVRPERQKLKGKVPDEECKLGQLKLKQNFKLMMMGSLEEDIVEANTAPLNLPEVVNDLDIEEEEVAIENQDVYLSKVEKRIKNYEIKILNEFRPNKNLLVLDIDYTLFDHRSVAQSGAELMRPYLHEFLTGAYEDYDIVIWSATGMKWIEEKMKLLGVHDHPNYKIAFYLDSLAMISVHTPKYGVMDVKPLGVIWGKFKQFSSKNTIMFDDIRRNFIMNPKNGLRIKPFREAHLNRHKDDELLRLSKYLKDLAEHCKDFASVNHRHWEKFKPKKNTWKEALMSFIF</sequence>
<dbReference type="NCBIfam" id="TIGR02245">
    <property type="entry name" value="HAD_IIID1"/>
    <property type="match status" value="1"/>
</dbReference>
<dbReference type="PROSITE" id="PS50969">
    <property type="entry name" value="FCP1"/>
    <property type="match status" value="1"/>
</dbReference>
<dbReference type="Gene3D" id="3.40.50.1000">
    <property type="entry name" value="HAD superfamily/HAD-like"/>
    <property type="match status" value="1"/>
</dbReference>
<evidence type="ECO:0000256" key="5">
    <source>
        <dbReference type="ARBA" id="ARBA00022723"/>
    </source>
</evidence>
<evidence type="ECO:0000256" key="6">
    <source>
        <dbReference type="ARBA" id="ARBA00022801"/>
    </source>
</evidence>
<dbReference type="EC" id="3.1.3.16" evidence="3"/>
<evidence type="ECO:0000256" key="4">
    <source>
        <dbReference type="ARBA" id="ARBA00014187"/>
    </source>
</evidence>
<evidence type="ECO:0000313" key="15">
    <source>
        <dbReference type="EMBL" id="KAJ8952778.1"/>
    </source>
</evidence>
<dbReference type="InterPro" id="IPR051658">
    <property type="entry name" value="UBLCP1"/>
</dbReference>
<evidence type="ECO:0000313" key="16">
    <source>
        <dbReference type="Proteomes" id="UP001162162"/>
    </source>
</evidence>
<keyword evidence="16" id="KW-1185">Reference proteome</keyword>
<dbReference type="PROSITE" id="PS50053">
    <property type="entry name" value="UBIQUITIN_2"/>
    <property type="match status" value="1"/>
</dbReference>
<dbReference type="InterPro" id="IPR036412">
    <property type="entry name" value="HAD-like_sf"/>
</dbReference>